<evidence type="ECO:0000313" key="9">
    <source>
        <dbReference type="RefSeq" id="XP_070142098.1"/>
    </source>
</evidence>
<evidence type="ECO:0000256" key="4">
    <source>
        <dbReference type="ARBA" id="ARBA00022833"/>
    </source>
</evidence>
<dbReference type="RefSeq" id="XP_070142098.1">
    <property type="nucleotide sequence ID" value="XM_070285997.1"/>
</dbReference>
<protein>
    <submittedName>
        <fullName evidence="9">Carboxypeptidase B1-like</fullName>
    </submittedName>
</protein>
<dbReference type="PROSITE" id="PS00132">
    <property type="entry name" value="CARBOXYPEPT_ZN_1"/>
    <property type="match status" value="1"/>
</dbReference>
<evidence type="ECO:0000313" key="8">
    <source>
        <dbReference type="Proteomes" id="UP001652661"/>
    </source>
</evidence>
<dbReference type="Pfam" id="PF00246">
    <property type="entry name" value="Peptidase_M14"/>
    <property type="match status" value="1"/>
</dbReference>
<dbReference type="PROSITE" id="PS52035">
    <property type="entry name" value="PEPTIDASE_M14"/>
    <property type="match status" value="1"/>
</dbReference>
<dbReference type="GeneID" id="138928639"/>
<dbReference type="PANTHER" id="PTHR11705:SF140">
    <property type="entry name" value="FI02848P-RELATED"/>
    <property type="match status" value="1"/>
</dbReference>
<organism evidence="8 9">
    <name type="scientific">Drosophila kikkawai</name>
    <name type="common">Fruit fly</name>
    <dbReference type="NCBI Taxonomy" id="30033"/>
    <lineage>
        <taxon>Eukaryota</taxon>
        <taxon>Metazoa</taxon>
        <taxon>Ecdysozoa</taxon>
        <taxon>Arthropoda</taxon>
        <taxon>Hexapoda</taxon>
        <taxon>Insecta</taxon>
        <taxon>Pterygota</taxon>
        <taxon>Neoptera</taxon>
        <taxon>Endopterygota</taxon>
        <taxon>Diptera</taxon>
        <taxon>Brachycera</taxon>
        <taxon>Muscomorpha</taxon>
        <taxon>Ephydroidea</taxon>
        <taxon>Drosophilidae</taxon>
        <taxon>Drosophila</taxon>
        <taxon>Sophophora</taxon>
    </lineage>
</organism>
<keyword evidence="8" id="KW-1185">Reference proteome</keyword>
<comment type="similarity">
    <text evidence="2 5">Belongs to the peptidase M14 family.</text>
</comment>
<dbReference type="Gene3D" id="3.40.630.10">
    <property type="entry name" value="Zn peptidases"/>
    <property type="match status" value="1"/>
</dbReference>
<feature type="domain" description="Peptidase M14" evidence="7">
    <location>
        <begin position="30"/>
        <end position="326"/>
    </location>
</feature>
<comment type="cofactor">
    <cofactor evidence="1">
        <name>Zn(2+)</name>
        <dbReference type="ChEBI" id="CHEBI:29105"/>
    </cofactor>
</comment>
<feature type="chain" id="PRO_5045316716" evidence="6">
    <location>
        <begin position="18"/>
        <end position="333"/>
    </location>
</feature>
<evidence type="ECO:0000256" key="2">
    <source>
        <dbReference type="ARBA" id="ARBA00005988"/>
    </source>
</evidence>
<evidence type="ECO:0000256" key="1">
    <source>
        <dbReference type="ARBA" id="ARBA00001947"/>
    </source>
</evidence>
<keyword evidence="4" id="KW-0862">Zinc</keyword>
<evidence type="ECO:0000256" key="6">
    <source>
        <dbReference type="SAM" id="SignalP"/>
    </source>
</evidence>
<dbReference type="SMART" id="SM00631">
    <property type="entry name" value="Zn_pept"/>
    <property type="match status" value="1"/>
</dbReference>
<evidence type="ECO:0000256" key="3">
    <source>
        <dbReference type="ARBA" id="ARBA00022723"/>
    </source>
</evidence>
<dbReference type="InterPro" id="IPR057246">
    <property type="entry name" value="CARBOXYPEPT_ZN_1"/>
</dbReference>
<proteinExistence type="inferred from homology"/>
<keyword evidence="3" id="KW-0479">Metal-binding</keyword>
<evidence type="ECO:0000259" key="7">
    <source>
        <dbReference type="PROSITE" id="PS52035"/>
    </source>
</evidence>
<dbReference type="SUPFAM" id="SSF53187">
    <property type="entry name" value="Zn-dependent exopeptidases"/>
    <property type="match status" value="1"/>
</dbReference>
<dbReference type="PRINTS" id="PR00765">
    <property type="entry name" value="CRBOXYPTASEA"/>
</dbReference>
<evidence type="ECO:0000256" key="5">
    <source>
        <dbReference type="PROSITE-ProRule" id="PRU01379"/>
    </source>
</evidence>
<keyword evidence="6" id="KW-0732">Signal</keyword>
<feature type="active site" description="Proton donor/acceptor" evidence="5">
    <location>
        <position position="289"/>
    </location>
</feature>
<reference evidence="9" key="1">
    <citation type="submission" date="2025-08" db="UniProtKB">
        <authorList>
            <consortium name="RefSeq"/>
        </authorList>
    </citation>
    <scope>IDENTIFICATION</scope>
    <source>
        <strain evidence="9">14028-0561.14</strain>
        <tissue evidence="9">Whole fly</tissue>
    </source>
</reference>
<feature type="signal peptide" evidence="6">
    <location>
        <begin position="1"/>
        <end position="17"/>
    </location>
</feature>
<sequence>MYSILFLVSSVLIVSLAVPLKSGPAYQTDDYYTLEGIEQYLKGLAKSYSHRVSVKEIGRSYENRSLNTITITNGDGRSGKKAIFIDAGIHAREWLAHTTALNIINQLVVNFKENKELLQDHDWIVLPLVNPDGYHYSRSIDKCWRKNRRPSSENCVGIDLNRNFGSGWSLGDADSDPCGITYMGPGSFTEPESRAVQGVLHEIADAGRGIMYISFHSSAYEILLPWGYKKVKATNYKEHEAVATAGQRAIKKTFSSEYIVKPIYGMYVAGGASSDYAYSLGFRLSYTWELPGERNGSEFEFHPPKELIKELVNETWIGVRAMGVKVAEIFRDN</sequence>
<dbReference type="Proteomes" id="UP001652661">
    <property type="component" value="Chromosome 3L"/>
</dbReference>
<name>A0ABM4GHA1_DROKI</name>
<dbReference type="InterPro" id="IPR000834">
    <property type="entry name" value="Peptidase_M14"/>
</dbReference>
<accession>A0ABM4GHA1</accession>
<gene>
    <name evidence="9" type="primary">LOC138928639</name>
</gene>
<dbReference type="PANTHER" id="PTHR11705">
    <property type="entry name" value="PROTEASE FAMILY M14 CARBOXYPEPTIDASE A,B"/>
    <property type="match status" value="1"/>
</dbReference>